<reference evidence="2 3" key="1">
    <citation type="journal article" date="2017" name="Genome Announc.">
        <title>Complete Genome Sequences of Two Acetylene-Fermenting Pelobacter acetylenicus Strains.</title>
        <authorList>
            <person name="Sutton J.M."/>
            <person name="Baesman S.M."/>
            <person name="Fierst J.L."/>
            <person name="Poret-Peterson A.T."/>
            <person name="Oremland R.S."/>
            <person name="Dunlap D.S."/>
            <person name="Akob D.M."/>
        </authorList>
    </citation>
    <scope>NUCLEOTIDE SEQUENCE [LARGE SCALE GENOMIC DNA]</scope>
    <source>
        <strain evidence="2 3">DSM 3247</strain>
    </source>
</reference>
<dbReference type="SUPFAM" id="SSF101478">
    <property type="entry name" value="ADP-ribosylglycohydrolase"/>
    <property type="match status" value="1"/>
</dbReference>
<dbReference type="EMBL" id="CP015518">
    <property type="protein sequence ID" value="APG25289.1"/>
    <property type="molecule type" value="Genomic_DNA"/>
</dbReference>
<organism evidence="2 3">
    <name type="scientific">Syntrophotalea acetylenica</name>
    <name type="common">Pelobacter acetylenicus</name>
    <dbReference type="NCBI Taxonomy" id="29542"/>
    <lineage>
        <taxon>Bacteria</taxon>
        <taxon>Pseudomonadati</taxon>
        <taxon>Thermodesulfobacteriota</taxon>
        <taxon>Desulfuromonadia</taxon>
        <taxon>Desulfuromonadales</taxon>
        <taxon>Syntrophotaleaceae</taxon>
        <taxon>Syntrophotalea</taxon>
    </lineage>
</organism>
<dbReference type="GO" id="GO:0046872">
    <property type="term" value="F:metal ion binding"/>
    <property type="evidence" value="ECO:0007669"/>
    <property type="project" value="UniProtKB-KW"/>
</dbReference>
<dbReference type="OrthoDB" id="9798107at2"/>
<feature type="binding site" evidence="1">
    <location>
        <position position="36"/>
    </location>
    <ligand>
        <name>Mg(2+)</name>
        <dbReference type="ChEBI" id="CHEBI:18420"/>
        <label>1</label>
    </ligand>
</feature>
<dbReference type="STRING" id="29542.A6070_03900"/>
<feature type="binding site" evidence="1">
    <location>
        <position position="211"/>
    </location>
    <ligand>
        <name>Mg(2+)</name>
        <dbReference type="ChEBI" id="CHEBI:18420"/>
        <label>1</label>
    </ligand>
</feature>
<gene>
    <name evidence="2" type="ORF">A7E75_09900</name>
</gene>
<feature type="binding site" evidence="1">
    <location>
        <position position="34"/>
    </location>
    <ligand>
        <name>Mg(2+)</name>
        <dbReference type="ChEBI" id="CHEBI:18420"/>
        <label>1</label>
    </ligand>
</feature>
<dbReference type="InterPro" id="IPR005502">
    <property type="entry name" value="Ribosyl_crysJ1"/>
</dbReference>
<proteinExistence type="predicted"/>
<evidence type="ECO:0008006" key="4">
    <source>
        <dbReference type="Google" id="ProtNLM"/>
    </source>
</evidence>
<feature type="binding site" evidence="1">
    <location>
        <position position="35"/>
    </location>
    <ligand>
        <name>Mg(2+)</name>
        <dbReference type="ChEBI" id="CHEBI:18420"/>
        <label>1</label>
    </ligand>
</feature>
<dbReference type="RefSeq" id="WP_072287139.1">
    <property type="nucleotide sequence ID" value="NZ_CP015455.1"/>
</dbReference>
<dbReference type="AlphaFoldDB" id="A0A1L3GHC5"/>
<dbReference type="InterPro" id="IPR050792">
    <property type="entry name" value="ADP-ribosylglycohydrolase"/>
</dbReference>
<keyword evidence="1" id="KW-0460">Magnesium</keyword>
<evidence type="ECO:0000256" key="1">
    <source>
        <dbReference type="PIRSR" id="PIRSR605502-1"/>
    </source>
</evidence>
<name>A0A1L3GHC5_SYNAC</name>
<keyword evidence="3" id="KW-1185">Reference proteome</keyword>
<evidence type="ECO:0000313" key="3">
    <source>
        <dbReference type="Proteomes" id="UP000182264"/>
    </source>
</evidence>
<comment type="cofactor">
    <cofactor evidence="1">
        <name>Mg(2+)</name>
        <dbReference type="ChEBI" id="CHEBI:18420"/>
    </cofactor>
    <text evidence="1">Binds 2 magnesium ions per subunit.</text>
</comment>
<accession>A0A1L3GHC5</accession>
<dbReference type="Gene3D" id="1.10.4080.10">
    <property type="entry name" value="ADP-ribosylation/Crystallin J1"/>
    <property type="match status" value="1"/>
</dbReference>
<dbReference type="PANTHER" id="PTHR16222:SF12">
    <property type="entry name" value="ADP-RIBOSYLGLYCOHYDROLASE-RELATED"/>
    <property type="match status" value="1"/>
</dbReference>
<dbReference type="PANTHER" id="PTHR16222">
    <property type="entry name" value="ADP-RIBOSYLGLYCOHYDROLASE"/>
    <property type="match status" value="1"/>
</dbReference>
<dbReference type="Proteomes" id="UP000182264">
    <property type="component" value="Chromosome"/>
</dbReference>
<feature type="binding site" evidence="1">
    <location>
        <position position="210"/>
    </location>
    <ligand>
        <name>Mg(2+)</name>
        <dbReference type="ChEBI" id="CHEBI:18420"/>
        <label>1</label>
    </ligand>
</feature>
<sequence length="257" mass="28185">MLGALAGDIIGSRFEWHNIKTRVFELFTDSSRFTDDTVLTVAQADALLTGESFARKLKEYFRLYPDAGYGGIFRQWAGSDSLEPYNSFGNGSAMRVSPVGWYFNDLAEVLDEARRSAAVTHNHPEGIKGAQAVASAIFLARSGECKSAIREFVAARFGYDFKWTLADIRPWYHFDVTCQGSVPQALQAFFEADDFEDAIRNAVSIGGDSDTIACITGAVAEAFCGAVPDVIAKEAFSRLDDRLARVTKCFLAAIGRQ</sequence>
<evidence type="ECO:0000313" key="2">
    <source>
        <dbReference type="EMBL" id="APG25289.1"/>
    </source>
</evidence>
<dbReference type="Pfam" id="PF03747">
    <property type="entry name" value="ADP_ribosyl_GH"/>
    <property type="match status" value="1"/>
</dbReference>
<dbReference type="KEGG" id="pace:A6070_03900"/>
<feature type="binding site" evidence="1">
    <location>
        <position position="208"/>
    </location>
    <ligand>
        <name>Mg(2+)</name>
        <dbReference type="ChEBI" id="CHEBI:18420"/>
        <label>1</label>
    </ligand>
</feature>
<keyword evidence="1" id="KW-0479">Metal-binding</keyword>
<protein>
    <recommendedName>
        <fullName evidence="4">ADP-ribosylglycohydrolase</fullName>
    </recommendedName>
</protein>
<dbReference type="InterPro" id="IPR036705">
    <property type="entry name" value="Ribosyl_crysJ1_sf"/>
</dbReference>